<dbReference type="HOGENOM" id="CLU_034228_0_0_1"/>
<proteinExistence type="inferred from homology"/>
<evidence type="ECO:0000256" key="2">
    <source>
        <dbReference type="ARBA" id="ARBA00022603"/>
    </source>
</evidence>
<dbReference type="Proteomes" id="UP000005666">
    <property type="component" value="Chromosome 7"/>
</dbReference>
<keyword evidence="8" id="KW-0698">rRNA processing</keyword>
<dbReference type="STRING" id="1071381.G8BVF5"/>
<evidence type="ECO:0000256" key="3">
    <source>
        <dbReference type="ARBA" id="ARBA00022679"/>
    </source>
</evidence>
<dbReference type="Pfam" id="PF00398">
    <property type="entry name" value="RrnaAD"/>
    <property type="match status" value="1"/>
</dbReference>
<comment type="function">
    <text evidence="6">Mitochondrial transcription factor that confers selective promoter recognition on the core subunit of the yeast mitochondrial RNA polymerase. Interacts with DNA in a non-specific manner.</text>
</comment>
<comment type="similarity">
    <text evidence="7 8">Belongs to the class I-like SAM-binding methyltransferase superfamily. rRNA adenine N(6)-methyltransferase family.</text>
</comment>
<dbReference type="GO" id="GO:0006391">
    <property type="term" value="P:transcription initiation at mitochondrial promoter"/>
    <property type="evidence" value="ECO:0007669"/>
    <property type="project" value="EnsemblFungi"/>
</dbReference>
<feature type="binding site" evidence="7">
    <location>
        <position position="78"/>
    </location>
    <ligand>
        <name>S-adenosyl-L-methionine</name>
        <dbReference type="ChEBI" id="CHEBI:59789"/>
    </ligand>
</feature>
<feature type="binding site" evidence="7">
    <location>
        <position position="23"/>
    </location>
    <ligand>
        <name>S-adenosyl-L-methionine</name>
        <dbReference type="ChEBI" id="CHEBI:59789"/>
    </ligand>
</feature>
<dbReference type="PROSITE" id="PS51689">
    <property type="entry name" value="SAM_RNA_A_N6_MT"/>
    <property type="match status" value="1"/>
</dbReference>
<dbReference type="GO" id="GO:0005759">
    <property type="term" value="C:mitochondrial matrix"/>
    <property type="evidence" value="ECO:0007669"/>
    <property type="project" value="EnsemblFungi"/>
</dbReference>
<keyword evidence="3 7" id="KW-0808">Transferase</keyword>
<dbReference type="EMBL" id="HE612862">
    <property type="protein sequence ID" value="CCE63883.1"/>
    <property type="molecule type" value="Genomic_DNA"/>
</dbReference>
<sequence length="341" mass="39717">MSLTVPTLESLSSIKKFYSFKYMLNSDIHEKIFNKLKLEKVYSDFSNKVDVIDLYPGPAQQSVMFNNKYKPRNHILMESRLVYHRHLINNYQQSPFIIYKKDPYEWSSYTDLIDKEKIITPIKQDRTHVNDSLLLIANLTNPNSEALMMQWLSCVGNGNWLQRFGLVKMLIWLPTSTAIKLLACPTDKSRSKCSLLTEALTDTNLVATMNSKDINLFNKKIIDKCDPILFDSKDVLPDKSCSISLLEVTPKQTTIDFDYWDYVTKHLMILKGTTLRNCVESLGHGARDYFERAIKDQSMLDRCPGELTIEEINYLVDLFYKWPYKPDIYMDFIDIFQDSNS</sequence>
<evidence type="ECO:0000256" key="4">
    <source>
        <dbReference type="ARBA" id="ARBA00022691"/>
    </source>
</evidence>
<evidence type="ECO:0000256" key="5">
    <source>
        <dbReference type="ARBA" id="ARBA00022884"/>
    </source>
</evidence>
<dbReference type="Gene3D" id="3.40.50.150">
    <property type="entry name" value="Vaccinia Virus protein VP39"/>
    <property type="match status" value="1"/>
</dbReference>
<evidence type="ECO:0000313" key="10">
    <source>
        <dbReference type="Proteomes" id="UP000005666"/>
    </source>
</evidence>
<dbReference type="RefSeq" id="XP_003686317.1">
    <property type="nucleotide sequence ID" value="XM_003686269.1"/>
</dbReference>
<evidence type="ECO:0000256" key="6">
    <source>
        <dbReference type="ARBA" id="ARBA00024915"/>
    </source>
</evidence>
<organism evidence="9 10">
    <name type="scientific">Tetrapisispora phaffii (strain ATCC 24235 / CBS 4417 / NBRC 1672 / NRRL Y-8282 / UCD 70-5)</name>
    <name type="common">Yeast</name>
    <name type="synonym">Fabospora phaffii</name>
    <dbReference type="NCBI Taxonomy" id="1071381"/>
    <lineage>
        <taxon>Eukaryota</taxon>
        <taxon>Fungi</taxon>
        <taxon>Dikarya</taxon>
        <taxon>Ascomycota</taxon>
        <taxon>Saccharomycotina</taxon>
        <taxon>Saccharomycetes</taxon>
        <taxon>Saccharomycetales</taxon>
        <taxon>Saccharomycetaceae</taxon>
        <taxon>Tetrapisispora</taxon>
    </lineage>
</organism>
<dbReference type="eggNOG" id="ENOG502QY7G">
    <property type="taxonomic scope" value="Eukaryota"/>
</dbReference>
<keyword evidence="2 7" id="KW-0489">Methyltransferase</keyword>
<dbReference type="GeneID" id="11533567"/>
<dbReference type="GO" id="GO:0034246">
    <property type="term" value="F:mitochondrial transcription factor activity"/>
    <property type="evidence" value="ECO:0007669"/>
    <property type="project" value="EnsemblFungi"/>
</dbReference>
<dbReference type="SUPFAM" id="SSF53335">
    <property type="entry name" value="S-adenosyl-L-methionine-dependent methyltransferases"/>
    <property type="match status" value="1"/>
</dbReference>
<protein>
    <recommendedName>
        <fullName evidence="8">rRNA adenine N(6)-methyltransferase</fullName>
        <ecNumber evidence="8">2.1.1.-</ecNumber>
    </recommendedName>
</protein>
<dbReference type="OrthoDB" id="16079at2759"/>
<dbReference type="InterPro" id="IPR023165">
    <property type="entry name" value="rRNA_Ade_diMease-like_C"/>
</dbReference>
<accession>G8BVF5</accession>
<dbReference type="InterPro" id="IPR029063">
    <property type="entry name" value="SAM-dependent_MTases_sf"/>
</dbReference>
<dbReference type="GO" id="GO:0005758">
    <property type="term" value="C:mitochondrial intermembrane space"/>
    <property type="evidence" value="ECO:0007669"/>
    <property type="project" value="EnsemblFungi"/>
</dbReference>
<dbReference type="AlphaFoldDB" id="G8BVF5"/>
<dbReference type="GO" id="GO:0032786">
    <property type="term" value="P:positive regulation of DNA-templated transcription, elongation"/>
    <property type="evidence" value="ECO:0007669"/>
    <property type="project" value="EnsemblFungi"/>
</dbReference>
<gene>
    <name evidence="9" type="primary">TPHA0G00470</name>
    <name evidence="9" type="ordered locus">TPHA_0G00470</name>
</gene>
<keyword evidence="10" id="KW-1185">Reference proteome</keyword>
<dbReference type="EC" id="2.1.1.-" evidence="8"/>
<comment type="caution">
    <text evidence="7">Lacks conserved residue(s) required for the propagation of feature annotation.</text>
</comment>
<evidence type="ECO:0000256" key="7">
    <source>
        <dbReference type="PROSITE-ProRule" id="PRU01026"/>
    </source>
</evidence>
<dbReference type="OMA" id="WDYVTKH"/>
<reference evidence="9 10" key="1">
    <citation type="journal article" date="2011" name="Proc. Natl. Acad. Sci. U.S.A.">
        <title>Evolutionary erosion of yeast sex chromosomes by mating-type switching accidents.</title>
        <authorList>
            <person name="Gordon J.L."/>
            <person name="Armisen D."/>
            <person name="Proux-Wera E."/>
            <person name="Oheigeartaigh S.S."/>
            <person name="Byrne K.P."/>
            <person name="Wolfe K.H."/>
        </authorList>
    </citation>
    <scope>NUCLEOTIDE SEQUENCE [LARGE SCALE GENOMIC DNA]</scope>
    <source>
        <strain evidence="10">ATCC 24235 / CBS 4417 / NBRC 1672 / NRRL Y-8282 / UCD 70-5</strain>
    </source>
</reference>
<dbReference type="PANTHER" id="PTHR11727">
    <property type="entry name" value="DIMETHYLADENOSINE TRANSFERASE"/>
    <property type="match status" value="1"/>
</dbReference>
<keyword evidence="5 7" id="KW-0694">RNA-binding</keyword>
<dbReference type="InterPro" id="IPR001737">
    <property type="entry name" value="KsgA/Erm"/>
</dbReference>
<feature type="binding site" evidence="7">
    <location>
        <position position="102"/>
    </location>
    <ligand>
        <name>S-adenosyl-L-methionine</name>
        <dbReference type="ChEBI" id="CHEBI:59789"/>
    </ligand>
</feature>
<dbReference type="GO" id="GO:0000179">
    <property type="term" value="F:rRNA (adenine-N6,N6-)-dimethyltransferase activity"/>
    <property type="evidence" value="ECO:0007669"/>
    <property type="project" value="UniProtKB-UniRule"/>
</dbReference>
<dbReference type="KEGG" id="tpf:TPHA_0G00470"/>
<keyword evidence="4 7" id="KW-0949">S-adenosyl-L-methionine</keyword>
<dbReference type="PANTHER" id="PTHR11727:SF17">
    <property type="entry name" value="DIMETHYLADENOSINE TRANSFERASE 1, MITOCHONDRIAL"/>
    <property type="match status" value="1"/>
</dbReference>
<feature type="binding site" evidence="7">
    <location>
        <position position="21"/>
    </location>
    <ligand>
        <name>S-adenosyl-L-methionine</name>
        <dbReference type="ChEBI" id="CHEBI:59789"/>
    </ligand>
</feature>
<evidence type="ECO:0000313" key="9">
    <source>
        <dbReference type="EMBL" id="CCE63883.1"/>
    </source>
</evidence>
<dbReference type="Gene3D" id="1.10.8.100">
    <property type="entry name" value="Ribosomal RNA adenine dimethylase-like, domain 2"/>
    <property type="match status" value="1"/>
</dbReference>
<dbReference type="GO" id="GO:0003723">
    <property type="term" value="F:RNA binding"/>
    <property type="evidence" value="ECO:0007669"/>
    <property type="project" value="UniProtKB-UniRule"/>
</dbReference>
<evidence type="ECO:0000256" key="8">
    <source>
        <dbReference type="RuleBase" id="RU362106"/>
    </source>
</evidence>
<dbReference type="GO" id="GO:0034245">
    <property type="term" value="C:mitochondrial DNA-directed RNA polymerase complex"/>
    <property type="evidence" value="ECO:0007669"/>
    <property type="project" value="EnsemblFungi"/>
</dbReference>
<evidence type="ECO:0000256" key="1">
    <source>
        <dbReference type="ARBA" id="ARBA00004173"/>
    </source>
</evidence>
<name>G8BVF5_TETPH</name>
<feature type="binding site" evidence="7">
    <location>
        <position position="138"/>
    </location>
    <ligand>
        <name>S-adenosyl-L-methionine</name>
        <dbReference type="ChEBI" id="CHEBI:59789"/>
    </ligand>
</feature>
<comment type="subcellular location">
    <subcellularLocation>
        <location evidence="1">Mitochondrion</location>
    </subcellularLocation>
</comment>